<gene>
    <name evidence="1" type="ORF">ODALV1_LOCUS25092</name>
</gene>
<evidence type="ECO:0000313" key="2">
    <source>
        <dbReference type="Proteomes" id="UP001642540"/>
    </source>
</evidence>
<reference evidence="1 2" key="1">
    <citation type="submission" date="2024-08" db="EMBL/GenBank/DDBJ databases">
        <authorList>
            <person name="Cucini C."/>
            <person name="Frati F."/>
        </authorList>
    </citation>
    <scope>NUCLEOTIDE SEQUENCE [LARGE SCALE GENOMIC DNA]</scope>
</reference>
<name>A0ABP1RR37_9HEXA</name>
<keyword evidence="2" id="KW-1185">Reference proteome</keyword>
<proteinExistence type="predicted"/>
<protein>
    <submittedName>
        <fullName evidence="1">Uncharacterized protein</fullName>
    </submittedName>
</protein>
<accession>A0ABP1RR37</accession>
<dbReference type="EMBL" id="CAXLJM020000099">
    <property type="protein sequence ID" value="CAL8133495.1"/>
    <property type="molecule type" value="Genomic_DNA"/>
</dbReference>
<sequence length="226" mass="26227">MPTVRFSNLNHKWYDSDGNLHSEFDKHHGKSFSLFFKTSQHDKNGVLVPFEGSFNLPYNLAEASNQNFEGVEAAENKDFGTVHSYSLVSEETTNRNTKKYLEQTAYLAACYPSCKLSDSTIQRNIFLAFFAFDDHLENLFDLEFPALDPFLKWAYDIMKNKIEITKISTPTNQNVPEILWNYLKYIGFIEKKVTMAENGTNRGKYFREAFLEYLQASVVETRYVNI</sequence>
<comment type="caution">
    <text evidence="1">The sequence shown here is derived from an EMBL/GenBank/DDBJ whole genome shotgun (WGS) entry which is preliminary data.</text>
</comment>
<dbReference type="Proteomes" id="UP001642540">
    <property type="component" value="Unassembled WGS sequence"/>
</dbReference>
<organism evidence="1 2">
    <name type="scientific">Orchesella dallaii</name>
    <dbReference type="NCBI Taxonomy" id="48710"/>
    <lineage>
        <taxon>Eukaryota</taxon>
        <taxon>Metazoa</taxon>
        <taxon>Ecdysozoa</taxon>
        <taxon>Arthropoda</taxon>
        <taxon>Hexapoda</taxon>
        <taxon>Collembola</taxon>
        <taxon>Entomobryomorpha</taxon>
        <taxon>Entomobryoidea</taxon>
        <taxon>Orchesellidae</taxon>
        <taxon>Orchesellinae</taxon>
        <taxon>Orchesella</taxon>
    </lineage>
</organism>
<evidence type="ECO:0000313" key="1">
    <source>
        <dbReference type="EMBL" id="CAL8133495.1"/>
    </source>
</evidence>